<dbReference type="Proteomes" id="UP000799772">
    <property type="component" value="Unassembled WGS sequence"/>
</dbReference>
<accession>A0A9P4I607</accession>
<dbReference type="AlphaFoldDB" id="A0A9P4I607"/>
<feature type="region of interest" description="Disordered" evidence="1">
    <location>
        <begin position="213"/>
        <end position="233"/>
    </location>
</feature>
<evidence type="ECO:0008006" key="5">
    <source>
        <dbReference type="Google" id="ProtNLM"/>
    </source>
</evidence>
<feature type="transmembrane region" description="Helical" evidence="2">
    <location>
        <begin position="12"/>
        <end position="38"/>
    </location>
</feature>
<protein>
    <recommendedName>
        <fullName evidence="5">MARVEL domain-containing protein</fullName>
    </recommendedName>
</protein>
<keyword evidence="2" id="KW-1133">Transmembrane helix</keyword>
<gene>
    <name evidence="3" type="ORF">NA57DRAFT_60540</name>
</gene>
<evidence type="ECO:0000313" key="3">
    <source>
        <dbReference type="EMBL" id="KAF2094499.1"/>
    </source>
</evidence>
<evidence type="ECO:0000313" key="4">
    <source>
        <dbReference type="Proteomes" id="UP000799772"/>
    </source>
</evidence>
<sequence>MRYIRDERLRDVLNIAILVFLLLAVVLSIVVIGITAAAANGFKNDLGCDSPGKLDYNIAAGVITFIILPTLLLLHHCFRGSRNRLGYLTPNIWLMIYAIFVVLWAAALGSAFCSCSDLCSVCGTIVPSFVVYAGKCCNCASANGEFVDFCAARGDRPIVGFERRHHWYEATQGLDVVIMILFILSGASAISLHIVRRDLMVQRNDISVNENMPVPNAALDRHDVPGRDQAPPP</sequence>
<feature type="transmembrane region" description="Helical" evidence="2">
    <location>
        <begin position="58"/>
        <end position="78"/>
    </location>
</feature>
<keyword evidence="2" id="KW-0812">Transmembrane</keyword>
<keyword evidence="2" id="KW-0472">Membrane</keyword>
<reference evidence="3" key="1">
    <citation type="journal article" date="2020" name="Stud. Mycol.">
        <title>101 Dothideomycetes genomes: a test case for predicting lifestyles and emergence of pathogens.</title>
        <authorList>
            <person name="Haridas S."/>
            <person name="Albert R."/>
            <person name="Binder M."/>
            <person name="Bloem J."/>
            <person name="Labutti K."/>
            <person name="Salamov A."/>
            <person name="Andreopoulos B."/>
            <person name="Baker S."/>
            <person name="Barry K."/>
            <person name="Bills G."/>
            <person name="Bluhm B."/>
            <person name="Cannon C."/>
            <person name="Castanera R."/>
            <person name="Culley D."/>
            <person name="Daum C."/>
            <person name="Ezra D."/>
            <person name="Gonzalez J."/>
            <person name="Henrissat B."/>
            <person name="Kuo A."/>
            <person name="Liang C."/>
            <person name="Lipzen A."/>
            <person name="Lutzoni F."/>
            <person name="Magnuson J."/>
            <person name="Mondo S."/>
            <person name="Nolan M."/>
            <person name="Ohm R."/>
            <person name="Pangilinan J."/>
            <person name="Park H.-J."/>
            <person name="Ramirez L."/>
            <person name="Alfaro M."/>
            <person name="Sun H."/>
            <person name="Tritt A."/>
            <person name="Yoshinaga Y."/>
            <person name="Zwiers L.-H."/>
            <person name="Turgeon B."/>
            <person name="Goodwin S."/>
            <person name="Spatafora J."/>
            <person name="Crous P."/>
            <person name="Grigoriev I."/>
        </authorList>
    </citation>
    <scope>NUCLEOTIDE SEQUENCE</scope>
    <source>
        <strain evidence="3">CBS 133067</strain>
    </source>
</reference>
<proteinExistence type="predicted"/>
<evidence type="ECO:0000256" key="2">
    <source>
        <dbReference type="SAM" id="Phobius"/>
    </source>
</evidence>
<name>A0A9P4I607_9PEZI</name>
<organism evidence="3 4">
    <name type="scientific">Rhizodiscina lignyota</name>
    <dbReference type="NCBI Taxonomy" id="1504668"/>
    <lineage>
        <taxon>Eukaryota</taxon>
        <taxon>Fungi</taxon>
        <taxon>Dikarya</taxon>
        <taxon>Ascomycota</taxon>
        <taxon>Pezizomycotina</taxon>
        <taxon>Dothideomycetes</taxon>
        <taxon>Pleosporomycetidae</taxon>
        <taxon>Aulographales</taxon>
        <taxon>Rhizodiscinaceae</taxon>
        <taxon>Rhizodiscina</taxon>
    </lineage>
</organism>
<comment type="caution">
    <text evidence="3">The sequence shown here is derived from an EMBL/GenBank/DDBJ whole genome shotgun (WGS) entry which is preliminary data.</text>
</comment>
<keyword evidence="4" id="KW-1185">Reference proteome</keyword>
<feature type="transmembrane region" description="Helical" evidence="2">
    <location>
        <begin position="176"/>
        <end position="195"/>
    </location>
</feature>
<dbReference type="EMBL" id="ML978134">
    <property type="protein sequence ID" value="KAF2094499.1"/>
    <property type="molecule type" value="Genomic_DNA"/>
</dbReference>
<evidence type="ECO:0000256" key="1">
    <source>
        <dbReference type="SAM" id="MobiDB-lite"/>
    </source>
</evidence>
<feature type="transmembrane region" description="Helical" evidence="2">
    <location>
        <begin position="85"/>
        <end position="107"/>
    </location>
</feature>